<dbReference type="OrthoDB" id="5563826at2"/>
<proteinExistence type="predicted"/>
<dbReference type="PANTHER" id="PTHR20974:SF0">
    <property type="entry name" value="UPF0585 PROTEIN CG18661"/>
    <property type="match status" value="1"/>
</dbReference>
<dbReference type="EMBL" id="FXWH01000001">
    <property type="protein sequence ID" value="SMQ66399.1"/>
    <property type="molecule type" value="Genomic_DNA"/>
</dbReference>
<reference evidence="2" key="1">
    <citation type="submission" date="2017-04" db="EMBL/GenBank/DDBJ databases">
        <authorList>
            <person name="Varghese N."/>
            <person name="Submissions S."/>
        </authorList>
    </citation>
    <scope>NUCLEOTIDE SEQUENCE [LARGE SCALE GENOMIC DNA]</scope>
</reference>
<dbReference type="SUPFAM" id="SSF53335">
    <property type="entry name" value="S-adenosyl-L-methionine-dependent methyltransferases"/>
    <property type="match status" value="1"/>
</dbReference>
<protein>
    <recommendedName>
        <fullName evidence="3">DUF938 domain-containing protein</fullName>
    </recommendedName>
</protein>
<evidence type="ECO:0000313" key="1">
    <source>
        <dbReference type="EMBL" id="SMQ66399.1"/>
    </source>
</evidence>
<dbReference type="PANTHER" id="PTHR20974">
    <property type="entry name" value="UPF0585 PROTEIN CG18661"/>
    <property type="match status" value="1"/>
</dbReference>
<gene>
    <name evidence="1" type="ORF">SAMN06297229_1513</name>
</gene>
<organism evidence="1 2">
    <name type="scientific">Pseudidiomarina planktonica</name>
    <dbReference type="NCBI Taxonomy" id="1323738"/>
    <lineage>
        <taxon>Bacteria</taxon>
        <taxon>Pseudomonadati</taxon>
        <taxon>Pseudomonadota</taxon>
        <taxon>Gammaproteobacteria</taxon>
        <taxon>Alteromonadales</taxon>
        <taxon>Idiomarinaceae</taxon>
        <taxon>Pseudidiomarina</taxon>
    </lineage>
</organism>
<dbReference type="InterPro" id="IPR029063">
    <property type="entry name" value="SAM-dependent_MTases_sf"/>
</dbReference>
<name>A0A1Y6EW11_9GAMM</name>
<dbReference type="RefSeq" id="WP_086434574.1">
    <property type="nucleotide sequence ID" value="NZ_FXWH01000001.1"/>
</dbReference>
<evidence type="ECO:0008006" key="3">
    <source>
        <dbReference type="Google" id="ProtNLM"/>
    </source>
</evidence>
<accession>A0A1Y6EW11</accession>
<dbReference type="AlphaFoldDB" id="A0A1Y6EW11"/>
<dbReference type="InterPro" id="IPR010342">
    <property type="entry name" value="DUF938"/>
</dbReference>
<dbReference type="Gene3D" id="3.40.50.150">
    <property type="entry name" value="Vaccinia Virus protein VP39"/>
    <property type="match status" value="1"/>
</dbReference>
<dbReference type="Pfam" id="PF06080">
    <property type="entry name" value="DUF938"/>
    <property type="match status" value="1"/>
</dbReference>
<keyword evidence="2" id="KW-1185">Reference proteome</keyword>
<evidence type="ECO:0000313" key="2">
    <source>
        <dbReference type="Proteomes" id="UP000194450"/>
    </source>
</evidence>
<sequence>MSLPFSQACENNKNPILPVLTTAFADCTQVLEVGSGTGQHAVHFAHNLSHLCWQASDQNDYLHGLQARIKAEGIAGQPLAVEFNVFNQAPDGGYDALFTANTCHIMPTEGVQRLFQHLGDTLRGVKKVCIYGPFNYAGNFTSDSNKAFDELLRTREPDMGIRDIEWIISLAQAQGFKLVNDHDMPANNRLLEFSR</sequence>
<dbReference type="Proteomes" id="UP000194450">
    <property type="component" value="Unassembled WGS sequence"/>
</dbReference>